<dbReference type="RefSeq" id="XP_038073212.1">
    <property type="nucleotide sequence ID" value="XM_038217284.1"/>
</dbReference>
<dbReference type="PROSITE" id="PS00036">
    <property type="entry name" value="BZIP_BASIC"/>
    <property type="match status" value="1"/>
</dbReference>
<dbReference type="PRINTS" id="PR00042">
    <property type="entry name" value="LEUZIPPRFOS"/>
</dbReference>
<feature type="region of interest" description="Disordered" evidence="1">
    <location>
        <begin position="68"/>
        <end position="101"/>
    </location>
</feature>
<dbReference type="Proteomes" id="UP000887568">
    <property type="component" value="Unplaced"/>
</dbReference>
<organism evidence="3 4">
    <name type="scientific">Patiria miniata</name>
    <name type="common">Bat star</name>
    <name type="synonym">Asterina miniata</name>
    <dbReference type="NCBI Taxonomy" id="46514"/>
    <lineage>
        <taxon>Eukaryota</taxon>
        <taxon>Metazoa</taxon>
        <taxon>Echinodermata</taxon>
        <taxon>Eleutherozoa</taxon>
        <taxon>Asterozoa</taxon>
        <taxon>Asteroidea</taxon>
        <taxon>Valvatacea</taxon>
        <taxon>Valvatida</taxon>
        <taxon>Asterinidae</taxon>
        <taxon>Patiria</taxon>
    </lineage>
</organism>
<evidence type="ECO:0000259" key="2">
    <source>
        <dbReference type="PROSITE" id="PS50217"/>
    </source>
</evidence>
<feature type="domain" description="BZIP" evidence="2">
    <location>
        <begin position="95"/>
        <end position="158"/>
    </location>
</feature>
<sequence length="184" mass="20803">MLIGAGDISTGQNTLRRDTSFVMATGRGSVGSPASSSDSAGGDYNVFETDFDLSPLIKEELRTTIRNRRINSGKSDDLSYDDPPKPQYKLTKEEEEKRQLRRDRNRIAAAKCRQKRKYESEELSVESDQLQSRNDRLRTEIEKLQNEKRTLLELINSHRPSCIMATGSSPDAAHNIHNVAYSVR</sequence>
<dbReference type="RefSeq" id="XP_038073213.1">
    <property type="nucleotide sequence ID" value="XM_038217285.1"/>
</dbReference>
<dbReference type="GO" id="GO:0000981">
    <property type="term" value="F:DNA-binding transcription factor activity, RNA polymerase II-specific"/>
    <property type="evidence" value="ECO:0007669"/>
    <property type="project" value="TreeGrafter"/>
</dbReference>
<dbReference type="CDD" id="cd14699">
    <property type="entry name" value="bZIP_Fos_like"/>
    <property type="match status" value="1"/>
</dbReference>
<dbReference type="GeneID" id="119741506"/>
<dbReference type="InterPro" id="IPR000837">
    <property type="entry name" value="AP-1"/>
</dbReference>
<evidence type="ECO:0000313" key="4">
    <source>
        <dbReference type="Proteomes" id="UP000887568"/>
    </source>
</evidence>
<reference evidence="3" key="1">
    <citation type="submission" date="2022-11" db="UniProtKB">
        <authorList>
            <consortium name="EnsemblMetazoa"/>
        </authorList>
    </citation>
    <scope>IDENTIFICATION</scope>
</reference>
<dbReference type="PANTHER" id="PTHR23351:SF59">
    <property type="entry name" value="CYCLIC AMP-DEPENDENT TRANSCRIPTION FACTOR ATF-3-LIKE"/>
    <property type="match status" value="1"/>
</dbReference>
<accession>A0A914BCQ0</accession>
<dbReference type="AlphaFoldDB" id="A0A914BCQ0"/>
<dbReference type="PANTHER" id="PTHR23351">
    <property type="entry name" value="FOS TRANSCRIPTION FACTOR-RELATED"/>
    <property type="match status" value="1"/>
</dbReference>
<proteinExistence type="predicted"/>
<dbReference type="SMART" id="SM00338">
    <property type="entry name" value="BRLZ"/>
    <property type="match status" value="1"/>
</dbReference>
<dbReference type="Gene3D" id="1.20.5.170">
    <property type="match status" value="1"/>
</dbReference>
<dbReference type="OMA" id="IALCHTE"/>
<dbReference type="GO" id="GO:0000978">
    <property type="term" value="F:RNA polymerase II cis-regulatory region sequence-specific DNA binding"/>
    <property type="evidence" value="ECO:0007669"/>
    <property type="project" value="TreeGrafter"/>
</dbReference>
<dbReference type="InterPro" id="IPR046347">
    <property type="entry name" value="bZIP_sf"/>
</dbReference>
<dbReference type="SUPFAM" id="SSF57959">
    <property type="entry name" value="Leucine zipper domain"/>
    <property type="match status" value="1"/>
</dbReference>
<protein>
    <recommendedName>
        <fullName evidence="2">BZIP domain-containing protein</fullName>
    </recommendedName>
</protein>
<dbReference type="OrthoDB" id="2596881at2759"/>
<keyword evidence="4" id="KW-1185">Reference proteome</keyword>
<dbReference type="EnsemblMetazoa" id="XM_038217285.1">
    <property type="protein sequence ID" value="XP_038073213.1"/>
    <property type="gene ID" value="LOC119741506"/>
</dbReference>
<dbReference type="Pfam" id="PF00170">
    <property type="entry name" value="bZIP_1"/>
    <property type="match status" value="1"/>
</dbReference>
<evidence type="ECO:0000313" key="3">
    <source>
        <dbReference type="EnsemblMetazoa" id="XP_038073212.1"/>
    </source>
</evidence>
<evidence type="ECO:0000256" key="1">
    <source>
        <dbReference type="SAM" id="MobiDB-lite"/>
    </source>
</evidence>
<name>A0A914BCQ0_PATMI</name>
<dbReference type="InterPro" id="IPR004827">
    <property type="entry name" value="bZIP"/>
</dbReference>
<dbReference type="GO" id="GO:0005634">
    <property type="term" value="C:nucleus"/>
    <property type="evidence" value="ECO:0007669"/>
    <property type="project" value="TreeGrafter"/>
</dbReference>
<dbReference type="PROSITE" id="PS50217">
    <property type="entry name" value="BZIP"/>
    <property type="match status" value="1"/>
</dbReference>
<dbReference type="EnsemblMetazoa" id="XM_038217284.1">
    <property type="protein sequence ID" value="XP_038073212.1"/>
    <property type="gene ID" value="LOC119741506"/>
</dbReference>